<dbReference type="Pfam" id="PF13602">
    <property type="entry name" value="ADH_zinc_N_2"/>
    <property type="match status" value="1"/>
</dbReference>
<dbReference type="AlphaFoldDB" id="A0A4V3ANM0"/>
<keyword evidence="2" id="KW-1185">Reference proteome</keyword>
<dbReference type="Gene3D" id="3.90.180.10">
    <property type="entry name" value="Medium-chain alcohol dehydrogenases, catalytic domain"/>
    <property type="match status" value="1"/>
</dbReference>
<comment type="caution">
    <text evidence="1">The sequence shown here is derived from an EMBL/GenBank/DDBJ whole genome shotgun (WGS) entry which is preliminary data.</text>
</comment>
<protein>
    <submittedName>
        <fullName evidence="1">Uncharacterized protein</fullName>
    </submittedName>
</protein>
<dbReference type="Proteomes" id="UP000295238">
    <property type="component" value="Unassembled WGS sequence"/>
</dbReference>
<evidence type="ECO:0000313" key="1">
    <source>
        <dbReference type="EMBL" id="TDK31905.1"/>
    </source>
</evidence>
<organism evidence="1 2">
    <name type="scientific">Rhizobium deserti</name>
    <dbReference type="NCBI Taxonomy" id="2547961"/>
    <lineage>
        <taxon>Bacteria</taxon>
        <taxon>Pseudomonadati</taxon>
        <taxon>Pseudomonadota</taxon>
        <taxon>Alphaproteobacteria</taxon>
        <taxon>Hyphomicrobiales</taxon>
        <taxon>Rhizobiaceae</taxon>
        <taxon>Rhizobium/Agrobacterium group</taxon>
        <taxon>Rhizobium</taxon>
    </lineage>
</organism>
<dbReference type="Gene3D" id="3.40.50.720">
    <property type="entry name" value="NAD(P)-binding Rossmann-like Domain"/>
    <property type="match status" value="1"/>
</dbReference>
<proteinExistence type="predicted"/>
<evidence type="ECO:0000313" key="2">
    <source>
        <dbReference type="Proteomes" id="UP000295238"/>
    </source>
</evidence>
<dbReference type="EMBL" id="SMTL01000006">
    <property type="protein sequence ID" value="TDK31905.1"/>
    <property type="molecule type" value="Genomic_DNA"/>
</dbReference>
<name>A0A4V3ANM0_9HYPH</name>
<dbReference type="OrthoDB" id="9805883at2"/>
<dbReference type="RefSeq" id="WP_133317905.1">
    <property type="nucleotide sequence ID" value="NZ_SMTL01000006.1"/>
</dbReference>
<sequence length="42" mass="4501">MADSGLAKPLIDERRFRLSEAPAAYNLLQSGSARGKIVIDVA</sequence>
<accession>A0A4V3ANM0</accession>
<gene>
    <name evidence="1" type="ORF">E2F50_19675</name>
</gene>
<reference evidence="1 2" key="1">
    <citation type="submission" date="2019-03" db="EMBL/GenBank/DDBJ databases">
        <title>Rhizobium sp. nov., an bacterium isolated from biocrust in Mu Us Desert.</title>
        <authorList>
            <person name="Lixiong L."/>
        </authorList>
    </citation>
    <scope>NUCLEOTIDE SEQUENCE [LARGE SCALE GENOMIC DNA]</scope>
    <source>
        <strain evidence="1 2">SPY-1</strain>
    </source>
</reference>